<accession>A0A3E3DIK6</accession>
<comment type="caution">
    <text evidence="1">The sequence shown here is derived from an EMBL/GenBank/DDBJ whole genome shotgun (WGS) entry which is preliminary data.</text>
</comment>
<evidence type="ECO:0000313" key="2">
    <source>
        <dbReference type="Proteomes" id="UP000261023"/>
    </source>
</evidence>
<reference evidence="1 2" key="1">
    <citation type="submission" date="2018-08" db="EMBL/GenBank/DDBJ databases">
        <title>A genome reference for cultivated species of the human gut microbiota.</title>
        <authorList>
            <person name="Zou Y."/>
            <person name="Xue W."/>
            <person name="Luo G."/>
        </authorList>
    </citation>
    <scope>NUCLEOTIDE SEQUENCE [LARGE SCALE GENOMIC DNA]</scope>
    <source>
        <strain evidence="1 2">AF19-13AC</strain>
    </source>
</reference>
<gene>
    <name evidence="1" type="ORF">DWX31_19690</name>
</gene>
<dbReference type="EMBL" id="QTJW01000013">
    <property type="protein sequence ID" value="RGD68995.1"/>
    <property type="molecule type" value="Genomic_DNA"/>
</dbReference>
<dbReference type="Proteomes" id="UP000261023">
    <property type="component" value="Unassembled WGS sequence"/>
</dbReference>
<dbReference type="OrthoDB" id="1768334at2"/>
<evidence type="ECO:0000313" key="1">
    <source>
        <dbReference type="EMBL" id="RGD68995.1"/>
    </source>
</evidence>
<dbReference type="AlphaFoldDB" id="A0A3E3DIK6"/>
<protein>
    <recommendedName>
        <fullName evidence="3">Multidrug transporter</fullName>
    </recommendedName>
</protein>
<evidence type="ECO:0008006" key="3">
    <source>
        <dbReference type="Google" id="ProtNLM"/>
    </source>
</evidence>
<dbReference type="RefSeq" id="WP_006567805.1">
    <property type="nucleotide sequence ID" value="NZ_QTJW01000013.1"/>
</dbReference>
<organism evidence="1 2">
    <name type="scientific">Hungatella hathewayi</name>
    <dbReference type="NCBI Taxonomy" id="154046"/>
    <lineage>
        <taxon>Bacteria</taxon>
        <taxon>Bacillati</taxon>
        <taxon>Bacillota</taxon>
        <taxon>Clostridia</taxon>
        <taxon>Lachnospirales</taxon>
        <taxon>Lachnospiraceae</taxon>
        <taxon>Hungatella</taxon>
    </lineage>
</organism>
<name>A0A3E3DIK6_9FIRM</name>
<proteinExistence type="predicted"/>
<sequence>MKQLNTATELLAYLDDFSIPFSLNEEHAQVLLDYMEGSAYGLHVDEKGQLYWVDLEGEQIEEITMDEVTFLACEWNNEFILDSRQRLEEKAGSSEEREIIDRIKQLKKDERLLDDIYEQTSLWKQVNQKATPAKKNSR</sequence>